<proteinExistence type="predicted"/>
<comment type="caution">
    <text evidence="2">The sequence shown here is derived from an EMBL/GenBank/DDBJ whole genome shotgun (WGS) entry which is preliminary data.</text>
</comment>
<protein>
    <submittedName>
        <fullName evidence="2">Uncharacterized protein</fullName>
    </submittedName>
</protein>
<sequence>MWRGMKSVMVFDPKDSQAETERKWVEWNQHKSAVQDKAVPSAEETRKYLQERGLA</sequence>
<dbReference type="EMBL" id="JBDIML010000001">
    <property type="protein sequence ID" value="MEN2765656.1"/>
    <property type="molecule type" value="Genomic_DNA"/>
</dbReference>
<dbReference type="RefSeq" id="WP_345823132.1">
    <property type="nucleotide sequence ID" value="NZ_JBDIML010000001.1"/>
</dbReference>
<evidence type="ECO:0000256" key="1">
    <source>
        <dbReference type="SAM" id="MobiDB-lite"/>
    </source>
</evidence>
<accession>A0ABU9XBN5</accession>
<feature type="region of interest" description="Disordered" evidence="1">
    <location>
        <begin position="35"/>
        <end position="55"/>
    </location>
</feature>
<keyword evidence="3" id="KW-1185">Reference proteome</keyword>
<reference evidence="2 3" key="1">
    <citation type="submission" date="2024-05" db="EMBL/GenBank/DDBJ databases">
        <authorList>
            <person name="Haq I."/>
            <person name="Ullah Z."/>
            <person name="Ahmad R."/>
            <person name="Li M."/>
            <person name="Tong Y."/>
        </authorList>
    </citation>
    <scope>NUCLEOTIDE SEQUENCE [LARGE SCALE GENOMIC DNA]</scope>
    <source>
        <strain evidence="2 3">16A2E</strain>
    </source>
</reference>
<organism evidence="2 3">
    <name type="scientific">Ornithinibacillus xuwenensis</name>
    <dbReference type="NCBI Taxonomy" id="3144668"/>
    <lineage>
        <taxon>Bacteria</taxon>
        <taxon>Bacillati</taxon>
        <taxon>Bacillota</taxon>
        <taxon>Bacilli</taxon>
        <taxon>Bacillales</taxon>
        <taxon>Bacillaceae</taxon>
        <taxon>Ornithinibacillus</taxon>
    </lineage>
</organism>
<evidence type="ECO:0000313" key="2">
    <source>
        <dbReference type="EMBL" id="MEN2765656.1"/>
    </source>
</evidence>
<gene>
    <name evidence="2" type="ORF">ABC228_00510</name>
</gene>
<dbReference type="Proteomes" id="UP001444625">
    <property type="component" value="Unassembled WGS sequence"/>
</dbReference>
<name>A0ABU9XBN5_9BACI</name>
<evidence type="ECO:0000313" key="3">
    <source>
        <dbReference type="Proteomes" id="UP001444625"/>
    </source>
</evidence>
<feature type="compositionally biased region" description="Basic and acidic residues" evidence="1">
    <location>
        <begin position="43"/>
        <end position="55"/>
    </location>
</feature>